<feature type="domain" description="MacB-like periplasmic core" evidence="8">
    <location>
        <begin position="484"/>
        <end position="634"/>
    </location>
</feature>
<dbReference type="InterPro" id="IPR025857">
    <property type="entry name" value="MacB_PCD"/>
</dbReference>
<feature type="transmembrane region" description="Helical" evidence="6">
    <location>
        <begin position="21"/>
        <end position="44"/>
    </location>
</feature>
<evidence type="ECO:0000256" key="4">
    <source>
        <dbReference type="ARBA" id="ARBA00022989"/>
    </source>
</evidence>
<reference evidence="9" key="2">
    <citation type="submission" date="2021-04" db="EMBL/GenBank/DDBJ databases">
        <authorList>
            <person name="Gilroy R."/>
        </authorList>
    </citation>
    <scope>NUCLEOTIDE SEQUENCE</scope>
    <source>
        <strain evidence="9">ChiGjej6B6-14162</strain>
    </source>
</reference>
<dbReference type="AlphaFoldDB" id="A0A9D2BGW3"/>
<dbReference type="Pfam" id="PF12704">
    <property type="entry name" value="MacB_PCD"/>
    <property type="match status" value="2"/>
</dbReference>
<feature type="transmembrane region" description="Helical" evidence="6">
    <location>
        <begin position="417"/>
        <end position="437"/>
    </location>
</feature>
<organism evidence="9 10">
    <name type="scientific">Candidatus Parabacteroides intestinipullorum</name>
    <dbReference type="NCBI Taxonomy" id="2838723"/>
    <lineage>
        <taxon>Bacteria</taxon>
        <taxon>Pseudomonadati</taxon>
        <taxon>Bacteroidota</taxon>
        <taxon>Bacteroidia</taxon>
        <taxon>Bacteroidales</taxon>
        <taxon>Tannerellaceae</taxon>
        <taxon>Parabacteroides</taxon>
    </lineage>
</organism>
<evidence type="ECO:0000259" key="7">
    <source>
        <dbReference type="Pfam" id="PF02687"/>
    </source>
</evidence>
<dbReference type="Pfam" id="PF02687">
    <property type="entry name" value="FtsX"/>
    <property type="match status" value="2"/>
</dbReference>
<feature type="domain" description="MacB-like periplasmic core" evidence="8">
    <location>
        <begin position="24"/>
        <end position="243"/>
    </location>
</feature>
<dbReference type="GO" id="GO:0022857">
    <property type="term" value="F:transmembrane transporter activity"/>
    <property type="evidence" value="ECO:0007669"/>
    <property type="project" value="TreeGrafter"/>
</dbReference>
<dbReference type="InterPro" id="IPR050250">
    <property type="entry name" value="Macrolide_Exporter_MacB"/>
</dbReference>
<evidence type="ECO:0000259" key="8">
    <source>
        <dbReference type="Pfam" id="PF12704"/>
    </source>
</evidence>
<feature type="transmembrane region" description="Helical" evidence="6">
    <location>
        <begin position="751"/>
        <end position="772"/>
    </location>
</feature>
<comment type="subcellular location">
    <subcellularLocation>
        <location evidence="1">Cell membrane</location>
        <topology evidence="1">Multi-pass membrane protein</topology>
    </subcellularLocation>
</comment>
<keyword evidence="4 6" id="KW-1133">Transmembrane helix</keyword>
<dbReference type="GO" id="GO:0005886">
    <property type="term" value="C:plasma membrane"/>
    <property type="evidence" value="ECO:0007669"/>
    <property type="project" value="UniProtKB-SubCell"/>
</dbReference>
<keyword evidence="3 6" id="KW-0812">Transmembrane</keyword>
<proteinExistence type="predicted"/>
<protein>
    <submittedName>
        <fullName evidence="9">ABC transporter permease</fullName>
    </submittedName>
</protein>
<evidence type="ECO:0000313" key="10">
    <source>
        <dbReference type="Proteomes" id="UP000886740"/>
    </source>
</evidence>
<evidence type="ECO:0000256" key="3">
    <source>
        <dbReference type="ARBA" id="ARBA00022692"/>
    </source>
</evidence>
<evidence type="ECO:0000313" key="9">
    <source>
        <dbReference type="EMBL" id="HIX75628.1"/>
    </source>
</evidence>
<feature type="transmembrane region" description="Helical" evidence="6">
    <location>
        <begin position="719"/>
        <end position="739"/>
    </location>
</feature>
<name>A0A9D2BGW3_9BACT</name>
<keyword evidence="5 6" id="KW-0472">Membrane</keyword>
<feature type="domain" description="ABC3 transporter permease C-terminal" evidence="7">
    <location>
        <begin position="286"/>
        <end position="391"/>
    </location>
</feature>
<keyword evidence="2" id="KW-1003">Cell membrane</keyword>
<dbReference type="EMBL" id="DXEL01000078">
    <property type="protein sequence ID" value="HIX75628.1"/>
    <property type="molecule type" value="Genomic_DNA"/>
</dbReference>
<dbReference type="InterPro" id="IPR003838">
    <property type="entry name" value="ABC3_permease_C"/>
</dbReference>
<feature type="transmembrane region" description="Helical" evidence="6">
    <location>
        <begin position="325"/>
        <end position="348"/>
    </location>
</feature>
<dbReference type="PANTHER" id="PTHR30572">
    <property type="entry name" value="MEMBRANE COMPONENT OF TRANSPORTER-RELATED"/>
    <property type="match status" value="1"/>
</dbReference>
<feature type="transmembrane region" description="Helical" evidence="6">
    <location>
        <begin position="278"/>
        <end position="304"/>
    </location>
</feature>
<evidence type="ECO:0000256" key="5">
    <source>
        <dbReference type="ARBA" id="ARBA00023136"/>
    </source>
</evidence>
<comment type="caution">
    <text evidence="9">The sequence shown here is derived from an EMBL/GenBank/DDBJ whole genome shotgun (WGS) entry which is preliminary data.</text>
</comment>
<feature type="transmembrane region" description="Helical" evidence="6">
    <location>
        <begin position="368"/>
        <end position="392"/>
    </location>
</feature>
<dbReference type="Proteomes" id="UP000886740">
    <property type="component" value="Unassembled WGS sequence"/>
</dbReference>
<reference evidence="9" key="1">
    <citation type="journal article" date="2021" name="PeerJ">
        <title>Extensive microbial diversity within the chicken gut microbiome revealed by metagenomics and culture.</title>
        <authorList>
            <person name="Gilroy R."/>
            <person name="Ravi A."/>
            <person name="Getino M."/>
            <person name="Pursley I."/>
            <person name="Horton D.L."/>
            <person name="Alikhan N.F."/>
            <person name="Baker D."/>
            <person name="Gharbi K."/>
            <person name="Hall N."/>
            <person name="Watson M."/>
            <person name="Adriaenssens E.M."/>
            <person name="Foster-Nyarko E."/>
            <person name="Jarju S."/>
            <person name="Secka A."/>
            <person name="Antonio M."/>
            <person name="Oren A."/>
            <person name="Chaudhuri R.R."/>
            <person name="La Ragione R."/>
            <person name="Hildebrand F."/>
            <person name="Pallen M.J."/>
        </authorList>
    </citation>
    <scope>NUCLEOTIDE SEQUENCE</scope>
    <source>
        <strain evidence="9">ChiGjej6B6-14162</strain>
    </source>
</reference>
<evidence type="ECO:0000256" key="2">
    <source>
        <dbReference type="ARBA" id="ARBA00022475"/>
    </source>
</evidence>
<accession>A0A9D2BGW3</accession>
<sequence length="790" mass="88741">MSKLLTHYGLIALKNIWKYRVSAAISILGLAFALICLVPILYWMDHELSYDSAYPDVESIYRIYSVEKSTGKTNTGASMAIQTSVCQENPAIEASTLLFITPENCRTDQIPYVQINMLYTDSTFLNVFPQEIICGNPMPLQAINNIVLTESMATRLFGEPAEAIGKHLQTLMAPKWAPYVVTAVVKDPNKHTNLPFDAIINHDMIQGLNRGPAEMQWQYFMTDLYVRLHPDTDPTTFVEKIRDIPERVGVNKELELRAMPIRDIRHHLKGDAPFTLDFIGLFVASGVLLLLAALFNFLNSYMDLFRQRAREWRLRLVNGATRRQLITQVAVELVCAVVAALLVTLIFIVQMKPLFIDWLDIDMDYAKILTFFAGMGLLTLALILLIGLPLFAHMNRQMTSTLAENASARSPLSRRMAVALQLMVSIIFIVAATVVMLQLRYLGNKDVGFDREDLLLVEGFVDVRGNVESAIIQELSKNPSVVGLTDTDFKPQHEMNPVAIIKNIEWEGKPQGQEIPIYFHATDYRFGDTFGLRYLAGGWWREGEQQRIVINESMARLMGKENPVGEVIRMPNLRDYSQTAEYVIAGVVNDFHTLSFRQPIHPTAFIDAGGFVNKLYVRTAPGQAEEVARQIRALLPKIDPTLADVKVTPVGTLYDDLNQSETIGLRIFSFLALACLLIALFGIYAAASAATKRRRREIAIRKVVGAGTKSILLLFIREYACLVAIASLIAFPIAYLIMADWLSGYAYRIEIALWWFAIILVGIATLVLITIWRQVIKAANENPAEVVKCE</sequence>
<feature type="domain" description="ABC3 transporter permease C-terminal" evidence="7">
    <location>
        <begin position="670"/>
        <end position="783"/>
    </location>
</feature>
<evidence type="ECO:0000256" key="1">
    <source>
        <dbReference type="ARBA" id="ARBA00004651"/>
    </source>
</evidence>
<evidence type="ECO:0000256" key="6">
    <source>
        <dbReference type="SAM" id="Phobius"/>
    </source>
</evidence>
<dbReference type="PANTHER" id="PTHR30572:SF18">
    <property type="entry name" value="ABC-TYPE MACROLIDE FAMILY EXPORT SYSTEM PERMEASE COMPONENT 2"/>
    <property type="match status" value="1"/>
</dbReference>
<gene>
    <name evidence="9" type="ORF">H9977_11450</name>
</gene>
<feature type="transmembrane region" description="Helical" evidence="6">
    <location>
        <begin position="667"/>
        <end position="687"/>
    </location>
</feature>